<sequence>MKDCSSTLFKVLNKLKQTLKQDTENEKTEIQRKTEEKIEQKEKQFDTERAFAKTAGNEIAGAKTTAPKMSAGTCLSDPGTRYFGYPGSICKY</sequence>
<evidence type="ECO:0000313" key="2">
    <source>
        <dbReference type="Proteomes" id="UP000887565"/>
    </source>
</evidence>
<accession>A0A915I3N4</accession>
<dbReference type="AlphaFoldDB" id="A0A915I3N4"/>
<protein>
    <submittedName>
        <fullName evidence="3">Uncharacterized protein</fullName>
    </submittedName>
</protein>
<keyword evidence="2" id="KW-1185">Reference proteome</keyword>
<reference evidence="3" key="1">
    <citation type="submission" date="2022-11" db="UniProtKB">
        <authorList>
            <consortium name="WormBaseParasite"/>
        </authorList>
    </citation>
    <scope>IDENTIFICATION</scope>
</reference>
<dbReference type="WBParaSite" id="nRc.2.0.1.t08445-RA">
    <property type="protein sequence ID" value="nRc.2.0.1.t08445-RA"/>
    <property type="gene ID" value="nRc.2.0.1.g08445"/>
</dbReference>
<name>A0A915I3N4_ROMCU</name>
<organism evidence="2 3">
    <name type="scientific">Romanomermis culicivorax</name>
    <name type="common">Nematode worm</name>
    <dbReference type="NCBI Taxonomy" id="13658"/>
    <lineage>
        <taxon>Eukaryota</taxon>
        <taxon>Metazoa</taxon>
        <taxon>Ecdysozoa</taxon>
        <taxon>Nematoda</taxon>
        <taxon>Enoplea</taxon>
        <taxon>Dorylaimia</taxon>
        <taxon>Mermithida</taxon>
        <taxon>Mermithoidea</taxon>
        <taxon>Mermithidae</taxon>
        <taxon>Romanomermis</taxon>
    </lineage>
</organism>
<evidence type="ECO:0000256" key="1">
    <source>
        <dbReference type="SAM" id="MobiDB-lite"/>
    </source>
</evidence>
<evidence type="ECO:0000313" key="3">
    <source>
        <dbReference type="WBParaSite" id="nRc.2.0.1.t08445-RA"/>
    </source>
</evidence>
<dbReference type="Proteomes" id="UP000887565">
    <property type="component" value="Unplaced"/>
</dbReference>
<proteinExistence type="predicted"/>
<feature type="region of interest" description="Disordered" evidence="1">
    <location>
        <begin position="20"/>
        <end position="46"/>
    </location>
</feature>